<evidence type="ECO:0000313" key="2">
    <source>
        <dbReference type="Proteomes" id="UP000053989"/>
    </source>
</evidence>
<reference evidence="2" key="2">
    <citation type="submission" date="2015-01" db="EMBL/GenBank/DDBJ databases">
        <title>Evolutionary Origins and Diversification of the Mycorrhizal Mutualists.</title>
        <authorList>
            <consortium name="DOE Joint Genome Institute"/>
            <consortium name="Mycorrhizal Genomics Consortium"/>
            <person name="Kohler A."/>
            <person name="Kuo A."/>
            <person name="Nagy L.G."/>
            <person name="Floudas D."/>
            <person name="Copeland A."/>
            <person name="Barry K.W."/>
            <person name="Cichocki N."/>
            <person name="Veneault-Fourrey C."/>
            <person name="LaButti K."/>
            <person name="Lindquist E.A."/>
            <person name="Lipzen A."/>
            <person name="Lundell T."/>
            <person name="Morin E."/>
            <person name="Murat C."/>
            <person name="Riley R."/>
            <person name="Ohm R."/>
            <person name="Sun H."/>
            <person name="Tunlid A."/>
            <person name="Henrissat B."/>
            <person name="Grigoriev I.V."/>
            <person name="Hibbett D.S."/>
            <person name="Martin F."/>
        </authorList>
    </citation>
    <scope>NUCLEOTIDE SEQUENCE [LARGE SCALE GENOMIC DNA]</scope>
    <source>
        <strain evidence="2">Foug A</strain>
    </source>
</reference>
<reference evidence="1 2" key="1">
    <citation type="submission" date="2014-04" db="EMBL/GenBank/DDBJ databases">
        <authorList>
            <consortium name="DOE Joint Genome Institute"/>
            <person name="Kuo A."/>
            <person name="Kohler A."/>
            <person name="Nagy L.G."/>
            <person name="Floudas D."/>
            <person name="Copeland A."/>
            <person name="Barry K.W."/>
            <person name="Cichocki N."/>
            <person name="Veneault-Fourrey C."/>
            <person name="LaButti K."/>
            <person name="Lindquist E.A."/>
            <person name="Lipzen A."/>
            <person name="Lundell T."/>
            <person name="Morin E."/>
            <person name="Murat C."/>
            <person name="Sun H."/>
            <person name="Tunlid A."/>
            <person name="Henrissat B."/>
            <person name="Grigoriev I.V."/>
            <person name="Hibbett D.S."/>
            <person name="Martin F."/>
            <person name="Nordberg H.P."/>
            <person name="Cantor M.N."/>
            <person name="Hua S.X."/>
        </authorList>
    </citation>
    <scope>NUCLEOTIDE SEQUENCE [LARGE SCALE GENOMIC DNA]</scope>
    <source>
        <strain evidence="1 2">Foug A</strain>
    </source>
</reference>
<name>A0A0C2Z8L4_9AGAM</name>
<dbReference type="InParanoid" id="A0A0C2Z8L4"/>
<organism evidence="1 2">
    <name type="scientific">Scleroderma citrinum Foug A</name>
    <dbReference type="NCBI Taxonomy" id="1036808"/>
    <lineage>
        <taxon>Eukaryota</taxon>
        <taxon>Fungi</taxon>
        <taxon>Dikarya</taxon>
        <taxon>Basidiomycota</taxon>
        <taxon>Agaricomycotina</taxon>
        <taxon>Agaricomycetes</taxon>
        <taxon>Agaricomycetidae</taxon>
        <taxon>Boletales</taxon>
        <taxon>Sclerodermatineae</taxon>
        <taxon>Sclerodermataceae</taxon>
        <taxon>Scleroderma</taxon>
    </lineage>
</organism>
<dbReference type="AlphaFoldDB" id="A0A0C2Z8L4"/>
<evidence type="ECO:0000313" key="1">
    <source>
        <dbReference type="EMBL" id="KIM58273.1"/>
    </source>
</evidence>
<dbReference type="Proteomes" id="UP000053989">
    <property type="component" value="Unassembled WGS sequence"/>
</dbReference>
<protein>
    <submittedName>
        <fullName evidence="1">Uncharacterized protein</fullName>
    </submittedName>
</protein>
<accession>A0A0C2Z8L4</accession>
<dbReference type="EMBL" id="KN822088">
    <property type="protein sequence ID" value="KIM58273.1"/>
    <property type="molecule type" value="Genomic_DNA"/>
</dbReference>
<proteinExistence type="predicted"/>
<dbReference type="HOGENOM" id="CLU_2251666_0_0_1"/>
<sequence>MRGSESGCYVSEFQRSYLSPTSVQRGQTRHMIKDTLTICRHRLRSVRGHMIGIRSPCHVNTQCTNFKASQMDWIFKQIATNNKNTTDNTTARNRQISYISDTNM</sequence>
<keyword evidence="2" id="KW-1185">Reference proteome</keyword>
<gene>
    <name evidence="1" type="ORF">SCLCIDRAFT_1098074</name>
</gene>